<dbReference type="EMBL" id="BFAD01000008">
    <property type="protein sequence ID" value="GBE85876.1"/>
    <property type="molecule type" value="Genomic_DNA"/>
</dbReference>
<dbReference type="InParanoid" id="A0A401GUK2"/>
<evidence type="ECO:0000313" key="3">
    <source>
        <dbReference type="Proteomes" id="UP000287166"/>
    </source>
</evidence>
<comment type="caution">
    <text evidence="2">The sequence shown here is derived from an EMBL/GenBank/DDBJ whole genome shotgun (WGS) entry which is preliminary data.</text>
</comment>
<sequence>MLILHRNVGVHSIMCEIRSDSVHAILTDFSRACHVSKTGEPLGIHEGWPSPSQDRLQSLEAQQSVVEEQSNPFHPDLSWVPGDVPHLLLYDYEGLLYTAVWCTCLPRRLRWRDRNFFPWYIIIHDVSDGRPFAERHHPLPEFRGYTKWMTAFWGLFCNARKAVNIMGRSASMHDQETAYGILTAEAIKEKLQAVPLCEEVGESKSDLLESSAQISGAPEIGERPRADKPTPGPHMYLS</sequence>
<name>A0A401GUK2_9APHY</name>
<dbReference type="RefSeq" id="XP_027616789.1">
    <property type="nucleotide sequence ID" value="XM_027760988.1"/>
</dbReference>
<evidence type="ECO:0008006" key="4">
    <source>
        <dbReference type="Google" id="ProtNLM"/>
    </source>
</evidence>
<dbReference type="Proteomes" id="UP000287166">
    <property type="component" value="Unassembled WGS sequence"/>
</dbReference>
<accession>A0A401GUK2</accession>
<dbReference type="AlphaFoldDB" id="A0A401GUK2"/>
<feature type="region of interest" description="Disordered" evidence="1">
    <location>
        <begin position="205"/>
        <end position="238"/>
    </location>
</feature>
<dbReference type="GeneID" id="38782793"/>
<keyword evidence="3" id="KW-1185">Reference proteome</keyword>
<organism evidence="2 3">
    <name type="scientific">Sparassis crispa</name>
    <dbReference type="NCBI Taxonomy" id="139825"/>
    <lineage>
        <taxon>Eukaryota</taxon>
        <taxon>Fungi</taxon>
        <taxon>Dikarya</taxon>
        <taxon>Basidiomycota</taxon>
        <taxon>Agaricomycotina</taxon>
        <taxon>Agaricomycetes</taxon>
        <taxon>Polyporales</taxon>
        <taxon>Sparassidaceae</taxon>
        <taxon>Sparassis</taxon>
    </lineage>
</organism>
<reference evidence="2 3" key="1">
    <citation type="journal article" date="2018" name="Sci. Rep.">
        <title>Genome sequence of the cauliflower mushroom Sparassis crispa (Hanabiratake) and its association with beneficial usage.</title>
        <authorList>
            <person name="Kiyama R."/>
            <person name="Furutani Y."/>
            <person name="Kawaguchi K."/>
            <person name="Nakanishi T."/>
        </authorList>
    </citation>
    <scope>NUCLEOTIDE SEQUENCE [LARGE SCALE GENOMIC DNA]</scope>
</reference>
<protein>
    <recommendedName>
        <fullName evidence="4">Fungal-type protein kinase domain-containing protein</fullName>
    </recommendedName>
</protein>
<gene>
    <name evidence="2" type="ORF">SCP_0803980</name>
</gene>
<evidence type="ECO:0000313" key="2">
    <source>
        <dbReference type="EMBL" id="GBE85876.1"/>
    </source>
</evidence>
<proteinExistence type="predicted"/>
<evidence type="ECO:0000256" key="1">
    <source>
        <dbReference type="SAM" id="MobiDB-lite"/>
    </source>
</evidence>
<dbReference type="OrthoDB" id="5584477at2759"/>